<feature type="transmembrane region" description="Helical" evidence="2">
    <location>
        <begin position="20"/>
        <end position="38"/>
    </location>
</feature>
<sequence>MVLDKSGTDCAQSTTSGKVACIQIGSIAFLMSGFYYGLRQRSQSSRKEYPPTVLKHTDQSKRAQLVPKKYSRLESLLGLDKKLSASAAAWRSLLGGTLVCVAGYGALALGIAAIINVYNLPEFRTTMEYMLPGWRHAISMNMGSQPKETSDEMDGQDEDLKYLANIFQSALVDDEEALSRHDTQSTNDDESDGKRSKRE</sequence>
<evidence type="ECO:0000256" key="2">
    <source>
        <dbReference type="SAM" id="Phobius"/>
    </source>
</evidence>
<feature type="transmembrane region" description="Helical" evidence="2">
    <location>
        <begin position="93"/>
        <end position="118"/>
    </location>
</feature>
<feature type="region of interest" description="Disordered" evidence="1">
    <location>
        <begin position="176"/>
        <end position="199"/>
    </location>
</feature>
<dbReference type="AlphaFoldDB" id="F0W875"/>
<keyword evidence="2" id="KW-0812">Transmembrane</keyword>
<dbReference type="EMBL" id="FR824078">
    <property type="protein sequence ID" value="CCA17359.1"/>
    <property type="molecule type" value="Genomic_DNA"/>
</dbReference>
<keyword evidence="2" id="KW-1133">Transmembrane helix</keyword>
<evidence type="ECO:0000256" key="1">
    <source>
        <dbReference type="SAM" id="MobiDB-lite"/>
    </source>
</evidence>
<evidence type="ECO:0000313" key="3">
    <source>
        <dbReference type="EMBL" id="CCA17359.1"/>
    </source>
</evidence>
<keyword evidence="2" id="KW-0472">Membrane</keyword>
<gene>
    <name evidence="3" type="primary">AlNc14C33G3035</name>
    <name evidence="3" type="ORF">ALNC14_035020</name>
</gene>
<protein>
    <submittedName>
        <fullName evidence="3">AlNc14C33G3035 protein</fullName>
    </submittedName>
</protein>
<dbReference type="HOGENOM" id="CLU_1374401_0_0_1"/>
<reference evidence="3" key="1">
    <citation type="journal article" date="2011" name="PLoS Biol.">
        <title>Gene gain and loss during evolution of obligate parasitism in the white rust pathogen of Arabidopsis thaliana.</title>
        <authorList>
            <person name="Kemen E."/>
            <person name="Gardiner A."/>
            <person name="Schultz-Larsen T."/>
            <person name="Kemen A.C."/>
            <person name="Balmuth A.L."/>
            <person name="Robert-Seilaniantz A."/>
            <person name="Bailey K."/>
            <person name="Holub E."/>
            <person name="Studholme D.J."/>
            <person name="Maclean D."/>
            <person name="Jones J.D."/>
        </authorList>
    </citation>
    <scope>NUCLEOTIDE SEQUENCE</scope>
</reference>
<name>F0W875_9STRA</name>
<accession>F0W875</accession>
<organism evidence="3">
    <name type="scientific">Albugo laibachii Nc14</name>
    <dbReference type="NCBI Taxonomy" id="890382"/>
    <lineage>
        <taxon>Eukaryota</taxon>
        <taxon>Sar</taxon>
        <taxon>Stramenopiles</taxon>
        <taxon>Oomycota</taxon>
        <taxon>Peronosporomycetes</taxon>
        <taxon>Albuginales</taxon>
        <taxon>Albuginaceae</taxon>
        <taxon>Albugo</taxon>
    </lineage>
</organism>
<reference evidence="3" key="2">
    <citation type="submission" date="2011-02" db="EMBL/GenBank/DDBJ databases">
        <authorList>
            <person name="MacLean D."/>
        </authorList>
    </citation>
    <scope>NUCLEOTIDE SEQUENCE</scope>
</reference>
<proteinExistence type="predicted"/>